<dbReference type="PANTHER" id="PTHR38847:SF1">
    <property type="entry name" value="PSEUDOURIDINE SYNTHASE RSUA_RLUA-LIKE DOMAIN-CONTAINING PROTEIN"/>
    <property type="match status" value="1"/>
</dbReference>
<keyword evidence="3" id="KW-1185">Reference proteome</keyword>
<reference evidence="2" key="1">
    <citation type="journal article" date="2023" name="Mol. Phylogenet. Evol.">
        <title>Genome-scale phylogeny and comparative genomics of the fungal order Sordariales.</title>
        <authorList>
            <person name="Hensen N."/>
            <person name="Bonometti L."/>
            <person name="Westerberg I."/>
            <person name="Brannstrom I.O."/>
            <person name="Guillou S."/>
            <person name="Cros-Aarteil S."/>
            <person name="Calhoun S."/>
            <person name="Haridas S."/>
            <person name="Kuo A."/>
            <person name="Mondo S."/>
            <person name="Pangilinan J."/>
            <person name="Riley R."/>
            <person name="LaButti K."/>
            <person name="Andreopoulos B."/>
            <person name="Lipzen A."/>
            <person name="Chen C."/>
            <person name="Yan M."/>
            <person name="Daum C."/>
            <person name="Ng V."/>
            <person name="Clum A."/>
            <person name="Steindorff A."/>
            <person name="Ohm R.A."/>
            <person name="Martin F."/>
            <person name="Silar P."/>
            <person name="Natvig D.O."/>
            <person name="Lalanne C."/>
            <person name="Gautier V."/>
            <person name="Ament-Velasquez S.L."/>
            <person name="Kruys A."/>
            <person name="Hutchinson M.I."/>
            <person name="Powell A.J."/>
            <person name="Barry K."/>
            <person name="Miller A.N."/>
            <person name="Grigoriev I.V."/>
            <person name="Debuchy R."/>
            <person name="Gladieux P."/>
            <person name="Hiltunen Thoren M."/>
            <person name="Johannesson H."/>
        </authorList>
    </citation>
    <scope>NUCLEOTIDE SEQUENCE</scope>
    <source>
        <strain evidence="2">CBS 532.94</strain>
    </source>
</reference>
<evidence type="ECO:0000313" key="3">
    <source>
        <dbReference type="Proteomes" id="UP001303760"/>
    </source>
</evidence>
<dbReference type="EMBL" id="MU860177">
    <property type="protein sequence ID" value="KAK4236693.1"/>
    <property type="molecule type" value="Genomic_DNA"/>
</dbReference>
<reference evidence="2" key="2">
    <citation type="submission" date="2023-05" db="EMBL/GenBank/DDBJ databases">
        <authorList>
            <consortium name="Lawrence Berkeley National Laboratory"/>
            <person name="Steindorff A."/>
            <person name="Hensen N."/>
            <person name="Bonometti L."/>
            <person name="Westerberg I."/>
            <person name="Brannstrom I.O."/>
            <person name="Guillou S."/>
            <person name="Cros-Aarteil S."/>
            <person name="Calhoun S."/>
            <person name="Haridas S."/>
            <person name="Kuo A."/>
            <person name="Mondo S."/>
            <person name="Pangilinan J."/>
            <person name="Riley R."/>
            <person name="Labutti K."/>
            <person name="Andreopoulos B."/>
            <person name="Lipzen A."/>
            <person name="Chen C."/>
            <person name="Yanf M."/>
            <person name="Daum C."/>
            <person name="Ng V."/>
            <person name="Clum A."/>
            <person name="Ohm R."/>
            <person name="Martin F."/>
            <person name="Silar P."/>
            <person name="Natvig D."/>
            <person name="Lalanne C."/>
            <person name="Gautier V."/>
            <person name="Ament-Velasquez S.L."/>
            <person name="Kruys A."/>
            <person name="Hutchinson M.I."/>
            <person name="Powell A.J."/>
            <person name="Barry K."/>
            <person name="Miller A.N."/>
            <person name="Grigoriev I.V."/>
            <person name="Debuchy R."/>
            <person name="Gladieux P."/>
            <person name="Thoren M.H."/>
            <person name="Johannesson H."/>
        </authorList>
    </citation>
    <scope>NUCLEOTIDE SEQUENCE</scope>
    <source>
        <strain evidence="2">CBS 532.94</strain>
    </source>
</reference>
<evidence type="ECO:0000256" key="1">
    <source>
        <dbReference type="SAM" id="SignalP"/>
    </source>
</evidence>
<dbReference type="Proteomes" id="UP001303760">
    <property type="component" value="Unassembled WGS sequence"/>
</dbReference>
<dbReference type="Pfam" id="PF14273">
    <property type="entry name" value="DUF4360"/>
    <property type="match status" value="1"/>
</dbReference>
<name>A0AAN7C984_9PEZI</name>
<gene>
    <name evidence="2" type="ORF">C8A03DRAFT_16688</name>
</gene>
<sequence>MRFTTFLSVISAGLGTATAAPRNLRVTGVSVLGSGCPYGSADVTIAEGNTALDIRLSEYVVRTGPNTMASDWRKNCKLTLNLEYDAGFQFSTLNTAMTGFAHIPSGVEGQCQNTFDFTGAPSQAKYGITLDGERDGRFSLSADPDLVTWSPCGGSTAIFNMNTQCWISPTEKQALIAVDRISSKLTIRVALQWRNC</sequence>
<dbReference type="InterPro" id="IPR025649">
    <property type="entry name" value="DUF4360"/>
</dbReference>
<feature type="chain" id="PRO_5042853633" description="Secreted protein" evidence="1">
    <location>
        <begin position="20"/>
        <end position="196"/>
    </location>
</feature>
<dbReference type="AlphaFoldDB" id="A0AAN7C984"/>
<protein>
    <recommendedName>
        <fullName evidence="4">Secreted protein</fullName>
    </recommendedName>
</protein>
<accession>A0AAN7C984</accession>
<keyword evidence="1" id="KW-0732">Signal</keyword>
<dbReference type="PANTHER" id="PTHR38847">
    <property type="match status" value="1"/>
</dbReference>
<comment type="caution">
    <text evidence="2">The sequence shown here is derived from an EMBL/GenBank/DDBJ whole genome shotgun (WGS) entry which is preliminary data.</text>
</comment>
<organism evidence="2 3">
    <name type="scientific">Achaetomium macrosporum</name>
    <dbReference type="NCBI Taxonomy" id="79813"/>
    <lineage>
        <taxon>Eukaryota</taxon>
        <taxon>Fungi</taxon>
        <taxon>Dikarya</taxon>
        <taxon>Ascomycota</taxon>
        <taxon>Pezizomycotina</taxon>
        <taxon>Sordariomycetes</taxon>
        <taxon>Sordariomycetidae</taxon>
        <taxon>Sordariales</taxon>
        <taxon>Chaetomiaceae</taxon>
        <taxon>Achaetomium</taxon>
    </lineage>
</organism>
<evidence type="ECO:0000313" key="2">
    <source>
        <dbReference type="EMBL" id="KAK4236693.1"/>
    </source>
</evidence>
<evidence type="ECO:0008006" key="4">
    <source>
        <dbReference type="Google" id="ProtNLM"/>
    </source>
</evidence>
<proteinExistence type="predicted"/>
<feature type="signal peptide" evidence="1">
    <location>
        <begin position="1"/>
        <end position="19"/>
    </location>
</feature>